<name>A0A7Z7LGN7_9BACT</name>
<protein>
    <recommendedName>
        <fullName evidence="3 9">4-diphosphocytidyl-2-C-methyl-D-erythritol kinase</fullName>
        <shortName evidence="9">CMK</shortName>
        <ecNumber evidence="2 9">2.7.1.148</ecNumber>
    </recommendedName>
    <alternativeName>
        <fullName evidence="8 9">4-(cytidine-5'-diphospho)-2-C-methyl-D-erythritol kinase</fullName>
    </alternativeName>
</protein>
<sequence>MVADRDELVEVTLKCPAKVNLFLQVGRKREDGYHEILTIFQTIDLYDELILRPGVSTSFFKSDTDLAWNSSNTLYKAFKAVEKHLGKELALEMELKKKIPTGGGLGGGSSDAAALLRYLGETFHIEREAIFEIACSIGSDVPFFLRGGTAIGTGRGEVLTFPGDLKGYSVDLCFPGIEVSTPLAYALLGRSSDRQELSNKEVEKLLSAFRERDLVLIGKLSKNDFEEPVFAKFPVIERAYNKLREKRKAIVTRMTGSGSTLFSLFEGMDGEYNFVTSTDG</sequence>
<comment type="similarity">
    <text evidence="1 9">Belongs to the GHMP kinase family. IspE subfamily.</text>
</comment>
<keyword evidence="9" id="KW-0414">Isoprene biosynthesis</keyword>
<dbReference type="Gene3D" id="3.30.230.10">
    <property type="match status" value="1"/>
</dbReference>
<dbReference type="HAMAP" id="MF_00061">
    <property type="entry name" value="IspE"/>
    <property type="match status" value="1"/>
</dbReference>
<dbReference type="KEGG" id="minf:MESINF_1710"/>
<dbReference type="GO" id="GO:0016114">
    <property type="term" value="P:terpenoid biosynthetic process"/>
    <property type="evidence" value="ECO:0007669"/>
    <property type="project" value="UniProtKB-UniRule"/>
</dbReference>
<dbReference type="InterPro" id="IPR014721">
    <property type="entry name" value="Ribsml_uS5_D2-typ_fold_subgr"/>
</dbReference>
<evidence type="ECO:0000256" key="3">
    <source>
        <dbReference type="ARBA" id="ARBA00017473"/>
    </source>
</evidence>
<dbReference type="EC" id="2.7.1.148" evidence="2 9"/>
<dbReference type="EMBL" id="LS974202">
    <property type="protein sequence ID" value="SSC13154.1"/>
    <property type="molecule type" value="Genomic_DNA"/>
</dbReference>
<evidence type="ECO:0000313" key="13">
    <source>
        <dbReference type="Proteomes" id="UP000250796"/>
    </source>
</evidence>
<dbReference type="PANTHER" id="PTHR43527:SF2">
    <property type="entry name" value="4-DIPHOSPHOCYTIDYL-2-C-METHYL-D-ERYTHRITOL KINASE, CHLOROPLASTIC"/>
    <property type="match status" value="1"/>
</dbReference>
<comment type="catalytic activity">
    <reaction evidence="9">
        <text>4-CDP-2-C-methyl-D-erythritol + ATP = 4-CDP-2-C-methyl-D-erythritol 2-phosphate + ADP + H(+)</text>
        <dbReference type="Rhea" id="RHEA:18437"/>
        <dbReference type="ChEBI" id="CHEBI:15378"/>
        <dbReference type="ChEBI" id="CHEBI:30616"/>
        <dbReference type="ChEBI" id="CHEBI:57823"/>
        <dbReference type="ChEBI" id="CHEBI:57919"/>
        <dbReference type="ChEBI" id="CHEBI:456216"/>
        <dbReference type="EC" id="2.7.1.148"/>
    </reaction>
</comment>
<dbReference type="PANTHER" id="PTHR43527">
    <property type="entry name" value="4-DIPHOSPHOCYTIDYL-2-C-METHYL-D-ERYTHRITOL KINASE, CHLOROPLASTIC"/>
    <property type="match status" value="1"/>
</dbReference>
<comment type="pathway">
    <text evidence="9">Isoprenoid biosynthesis; isopentenyl diphosphate biosynthesis via DXP pathway; isopentenyl diphosphate from 1-deoxy-D-xylulose 5-phosphate: step 3/6.</text>
</comment>
<feature type="active site" evidence="9">
    <location>
        <position position="140"/>
    </location>
</feature>
<organism evidence="12 13">
    <name type="scientific">Mesotoga infera</name>
    <dbReference type="NCBI Taxonomy" id="1236046"/>
    <lineage>
        <taxon>Bacteria</taxon>
        <taxon>Thermotogati</taxon>
        <taxon>Thermotogota</taxon>
        <taxon>Thermotogae</taxon>
        <taxon>Kosmotogales</taxon>
        <taxon>Kosmotogaceae</taxon>
        <taxon>Mesotoga</taxon>
    </lineage>
</organism>
<dbReference type="RefSeq" id="WP_169699331.1">
    <property type="nucleotide sequence ID" value="NZ_LS974202.1"/>
</dbReference>
<dbReference type="Gene3D" id="3.30.70.890">
    <property type="entry name" value="GHMP kinase, C-terminal domain"/>
    <property type="match status" value="1"/>
</dbReference>
<dbReference type="GO" id="GO:0019288">
    <property type="term" value="P:isopentenyl diphosphate biosynthetic process, methylerythritol 4-phosphate pathway"/>
    <property type="evidence" value="ECO:0007669"/>
    <property type="project" value="UniProtKB-UniRule"/>
</dbReference>
<feature type="domain" description="GHMP kinase C-terminal" evidence="11">
    <location>
        <begin position="205"/>
        <end position="266"/>
    </location>
</feature>
<keyword evidence="4 9" id="KW-0808">Transferase</keyword>
<evidence type="ECO:0000313" key="12">
    <source>
        <dbReference type="EMBL" id="SSC13154.1"/>
    </source>
</evidence>
<keyword evidence="13" id="KW-1185">Reference proteome</keyword>
<evidence type="ECO:0000256" key="2">
    <source>
        <dbReference type="ARBA" id="ARBA00012052"/>
    </source>
</evidence>
<dbReference type="UniPathway" id="UPA00056">
    <property type="reaction ID" value="UER00094"/>
</dbReference>
<dbReference type="SUPFAM" id="SSF55060">
    <property type="entry name" value="GHMP Kinase, C-terminal domain"/>
    <property type="match status" value="1"/>
</dbReference>
<feature type="domain" description="GHMP kinase N-terminal" evidence="10">
    <location>
        <begin position="72"/>
        <end position="148"/>
    </location>
</feature>
<evidence type="ECO:0000256" key="8">
    <source>
        <dbReference type="ARBA" id="ARBA00032554"/>
    </source>
</evidence>
<evidence type="ECO:0000256" key="6">
    <source>
        <dbReference type="ARBA" id="ARBA00022777"/>
    </source>
</evidence>
<dbReference type="InterPro" id="IPR036554">
    <property type="entry name" value="GHMP_kinase_C_sf"/>
</dbReference>
<evidence type="ECO:0000256" key="4">
    <source>
        <dbReference type="ARBA" id="ARBA00022679"/>
    </source>
</evidence>
<dbReference type="InterPro" id="IPR004424">
    <property type="entry name" value="IspE"/>
</dbReference>
<dbReference type="InterPro" id="IPR020568">
    <property type="entry name" value="Ribosomal_Su5_D2-typ_SF"/>
</dbReference>
<dbReference type="GO" id="GO:0005524">
    <property type="term" value="F:ATP binding"/>
    <property type="evidence" value="ECO:0007669"/>
    <property type="project" value="UniProtKB-UniRule"/>
</dbReference>
<dbReference type="InterPro" id="IPR006204">
    <property type="entry name" value="GHMP_kinase_N_dom"/>
</dbReference>
<dbReference type="GO" id="GO:0050515">
    <property type="term" value="F:4-(cytidine 5'-diphospho)-2-C-methyl-D-erythritol kinase activity"/>
    <property type="evidence" value="ECO:0007669"/>
    <property type="project" value="UniProtKB-UniRule"/>
</dbReference>
<dbReference type="InterPro" id="IPR013750">
    <property type="entry name" value="GHMP_kinase_C_dom"/>
</dbReference>
<dbReference type="Proteomes" id="UP000250796">
    <property type="component" value="Chromosome MESINF"/>
</dbReference>
<feature type="active site" evidence="9">
    <location>
        <position position="18"/>
    </location>
</feature>
<evidence type="ECO:0000259" key="11">
    <source>
        <dbReference type="Pfam" id="PF08544"/>
    </source>
</evidence>
<dbReference type="NCBIfam" id="TIGR00154">
    <property type="entry name" value="ispE"/>
    <property type="match status" value="1"/>
</dbReference>
<evidence type="ECO:0000256" key="7">
    <source>
        <dbReference type="ARBA" id="ARBA00022840"/>
    </source>
</evidence>
<reference evidence="12 13" key="1">
    <citation type="submission" date="2017-01" db="EMBL/GenBank/DDBJ databases">
        <authorList>
            <person name="Erauso G."/>
        </authorList>
    </citation>
    <scope>NUCLEOTIDE SEQUENCE [LARGE SCALE GENOMIC DNA]</scope>
    <source>
        <strain evidence="12">MESINF1</strain>
    </source>
</reference>
<evidence type="ECO:0000259" key="10">
    <source>
        <dbReference type="Pfam" id="PF00288"/>
    </source>
</evidence>
<evidence type="ECO:0000256" key="1">
    <source>
        <dbReference type="ARBA" id="ARBA00009684"/>
    </source>
</evidence>
<dbReference type="Pfam" id="PF08544">
    <property type="entry name" value="GHMP_kinases_C"/>
    <property type="match status" value="1"/>
</dbReference>
<dbReference type="AlphaFoldDB" id="A0A7Z7LGN7"/>
<keyword evidence="6 9" id="KW-0418">Kinase</keyword>
<feature type="binding site" evidence="9">
    <location>
        <begin position="100"/>
        <end position="110"/>
    </location>
    <ligand>
        <name>ATP</name>
        <dbReference type="ChEBI" id="CHEBI:30616"/>
    </ligand>
</feature>
<accession>A0A7Z7LGN7</accession>
<keyword evidence="5 9" id="KW-0547">Nucleotide-binding</keyword>
<keyword evidence="7 9" id="KW-0067">ATP-binding</keyword>
<dbReference type="PIRSF" id="PIRSF010376">
    <property type="entry name" value="IspE"/>
    <property type="match status" value="1"/>
</dbReference>
<evidence type="ECO:0000256" key="5">
    <source>
        <dbReference type="ARBA" id="ARBA00022741"/>
    </source>
</evidence>
<comment type="function">
    <text evidence="9">Catalyzes the phosphorylation of the position 2 hydroxy group of 4-diphosphocytidyl-2C-methyl-D-erythritol.</text>
</comment>
<dbReference type="Pfam" id="PF00288">
    <property type="entry name" value="GHMP_kinases_N"/>
    <property type="match status" value="1"/>
</dbReference>
<evidence type="ECO:0000256" key="9">
    <source>
        <dbReference type="HAMAP-Rule" id="MF_00061"/>
    </source>
</evidence>
<gene>
    <name evidence="9 12" type="primary">ispE</name>
    <name evidence="12" type="ORF">MESINF_1710</name>
</gene>
<dbReference type="SUPFAM" id="SSF54211">
    <property type="entry name" value="Ribosomal protein S5 domain 2-like"/>
    <property type="match status" value="1"/>
</dbReference>
<proteinExistence type="inferred from homology"/>